<protein>
    <submittedName>
        <fullName evidence="1">Uncharacterized protein</fullName>
    </submittedName>
</protein>
<comment type="caution">
    <text evidence="1">The sequence shown here is derived from an EMBL/GenBank/DDBJ whole genome shotgun (WGS) entry which is preliminary data.</text>
</comment>
<proteinExistence type="predicted"/>
<keyword evidence="2" id="KW-1185">Reference proteome</keyword>
<evidence type="ECO:0000313" key="1">
    <source>
        <dbReference type="EMBL" id="OZI58692.1"/>
    </source>
</evidence>
<name>A0ABX4EX49_9BORD</name>
<gene>
    <name evidence="1" type="ORF">CAL27_18590</name>
</gene>
<dbReference type="Proteomes" id="UP000216354">
    <property type="component" value="Unassembled WGS sequence"/>
</dbReference>
<reference evidence="1 2" key="1">
    <citation type="submission" date="2017-05" db="EMBL/GenBank/DDBJ databases">
        <title>Complete and WGS of Bordetella genogroups.</title>
        <authorList>
            <person name="Spilker T."/>
            <person name="Lipuma J."/>
        </authorList>
    </citation>
    <scope>NUCLEOTIDE SEQUENCE [LARGE SCALE GENOMIC DNA]</scope>
    <source>
        <strain evidence="1 2">AU9795</strain>
    </source>
</reference>
<organism evidence="1 2">
    <name type="scientific">Bordetella genomosp. 1</name>
    <dbReference type="NCBI Taxonomy" id="1395607"/>
    <lineage>
        <taxon>Bacteria</taxon>
        <taxon>Pseudomonadati</taxon>
        <taxon>Pseudomonadota</taxon>
        <taxon>Betaproteobacteria</taxon>
        <taxon>Burkholderiales</taxon>
        <taxon>Alcaligenaceae</taxon>
        <taxon>Bordetella</taxon>
    </lineage>
</organism>
<dbReference type="EMBL" id="NEVR01000004">
    <property type="protein sequence ID" value="OZI58692.1"/>
    <property type="molecule type" value="Genomic_DNA"/>
</dbReference>
<accession>A0ABX4EX49</accession>
<evidence type="ECO:0000313" key="2">
    <source>
        <dbReference type="Proteomes" id="UP000216354"/>
    </source>
</evidence>
<sequence length="75" mass="8453">MLSLAPEAIEWIAARTTLASPLQAIPLIFRSIEHLLVVMSRSSRSTFRPWEGQVKKGGSCVNRLKRSIQFKKSDL</sequence>